<dbReference type="InterPro" id="IPR051465">
    <property type="entry name" value="Cell_Envelope_Struct_Comp"/>
</dbReference>
<dbReference type="Proteomes" id="UP000068026">
    <property type="component" value="Chromosome"/>
</dbReference>
<feature type="signal peptide" evidence="3">
    <location>
        <begin position="1"/>
        <end position="28"/>
    </location>
</feature>
<evidence type="ECO:0000256" key="2">
    <source>
        <dbReference type="SAM" id="MobiDB-lite"/>
    </source>
</evidence>
<name>A0ABN4LAQ5_ANAPI</name>
<dbReference type="Pfam" id="PF00395">
    <property type="entry name" value="SLH"/>
    <property type="match status" value="3"/>
</dbReference>
<reference evidence="6" key="2">
    <citation type="submission" date="2016-01" db="EMBL/GenBank/DDBJ databases">
        <authorList>
            <person name="Poehlein A."/>
            <person name="Schlien K."/>
            <person name="Gottschalk G."/>
            <person name="Buckel W."/>
            <person name="Daniel R."/>
        </authorList>
    </citation>
    <scope>NUCLEOTIDE SEQUENCE [LARGE SCALE GENOMIC DNA]</scope>
    <source>
        <strain evidence="6">X2</strain>
    </source>
</reference>
<dbReference type="PANTHER" id="PTHR43308:SF5">
    <property type="entry name" value="S-LAYER PROTEIN _ PEPTIDOGLYCAN ENDO-BETA-N-ACETYLGLUCOSAMINIDASE"/>
    <property type="match status" value="1"/>
</dbReference>
<evidence type="ECO:0000256" key="1">
    <source>
        <dbReference type="ARBA" id="ARBA00022737"/>
    </source>
</evidence>
<reference evidence="5 6" key="1">
    <citation type="journal article" date="2016" name="Genome Announc.">
        <title>Complete Genome Sequence of the Amino Acid-Fermenting Clostridium propionicum X2 (DSM 1682).</title>
        <authorList>
            <person name="Poehlein A."/>
            <person name="Schlien K."/>
            <person name="Chowdhury N.P."/>
            <person name="Gottschalk G."/>
            <person name="Buckel W."/>
            <person name="Daniel R."/>
        </authorList>
    </citation>
    <scope>NUCLEOTIDE SEQUENCE [LARGE SCALE GENOMIC DNA]</scope>
    <source>
        <strain evidence="5 6">X2</strain>
    </source>
</reference>
<feature type="region of interest" description="Disordered" evidence="2">
    <location>
        <begin position="408"/>
        <end position="432"/>
    </location>
</feature>
<dbReference type="CDD" id="cd00063">
    <property type="entry name" value="FN3"/>
    <property type="match status" value="1"/>
</dbReference>
<gene>
    <name evidence="5" type="primary">ancA_1</name>
    <name evidence="5" type="ORF">CPRO_11750</name>
</gene>
<dbReference type="PANTHER" id="PTHR43308">
    <property type="entry name" value="OUTER MEMBRANE PROTEIN ALPHA-RELATED"/>
    <property type="match status" value="1"/>
</dbReference>
<evidence type="ECO:0000259" key="4">
    <source>
        <dbReference type="PROSITE" id="PS51272"/>
    </source>
</evidence>
<accession>A0ABN4LAQ5</accession>
<dbReference type="RefSeq" id="WP_066048923.1">
    <property type="nucleotide sequence ID" value="NZ_CP014223.1"/>
</dbReference>
<keyword evidence="3" id="KW-0732">Signal</keyword>
<feature type="compositionally biased region" description="Basic and acidic residues" evidence="2">
    <location>
        <begin position="408"/>
        <end position="418"/>
    </location>
</feature>
<feature type="chain" id="PRO_5045197102" evidence="3">
    <location>
        <begin position="29"/>
        <end position="816"/>
    </location>
</feature>
<dbReference type="PROSITE" id="PS51272">
    <property type="entry name" value="SLH"/>
    <property type="match status" value="3"/>
</dbReference>
<sequence>MKRLVQNKKALSMALAAALAIAPVSAFAASNDIRGHWAERTITQWQDKGLIGGYQDGTFKPDKPATRAEFARIMNQALGLNHKGNVSFSDVSSRDWFYNDVAIAMGEQYTAGYPDGTFKPNEIITRAQAAVFIAKALGASGGSLASFKDASSIPAWAQGAVGGIVEKGYMSGYPDGTFRPNAVLTRAEAVSTLNRIMGVKPVEEETKKTEKDVVIDESGTKLKDQTIEGNLTISDKVGKGKVTLSNVEIKGDLIIQGGGENSVYLDNTVVEGKTVMDKKNVHLEVSGKTKLPNVEIKKACSMTTSNFSGEVKKISITSAISDKTTIGVSADKLYVEGKANLYITRDIAQVIVEKDAAGTELEISSNGKVSTLTADGKVALSGSGKISTLEANVDGITYTSAMTINKTETAKGVDKPSRTNESSSSSSSSSKTSVSAIGITGTAVVGAKLTATPTPAAATGTYQWQRCDTVNGTYTNITGATASTYTIATGDAGKYLRVVFSASGNYKGTQTSVATAAIGTAVVPSVKVTALAFTDTDTDAAQMGGTVTWTAPTNVSNVTGYVVYASTDGITKGAKLGEVGVGTNQLVIPANTTYAAHIIVVAKNITGEAVSANYASVAVTDVVADPAAGATSELAKVTDAVVTTVPNGTTNDKASIEAAMLVLANAAVDSANYTVTIASGSAYDAGTKAWTGKFVVTNKTTPANTKTDAANRNITVVIAADPAAGATSELAKVTDAVVTTVPNGTTNDKASIEAAMLVLANAAVDSANYTVTIASGSAYDAGTKAWTGKFVVTNKTTPANTKTDAANRNITVVIAA</sequence>
<keyword evidence="1" id="KW-0677">Repeat</keyword>
<organism evidence="5 6">
    <name type="scientific">Anaerotignum propionicum DSM 1682</name>
    <dbReference type="NCBI Taxonomy" id="991789"/>
    <lineage>
        <taxon>Bacteria</taxon>
        <taxon>Bacillati</taxon>
        <taxon>Bacillota</taxon>
        <taxon>Clostridia</taxon>
        <taxon>Lachnospirales</taxon>
        <taxon>Anaerotignaceae</taxon>
        <taxon>Anaerotignum</taxon>
    </lineage>
</organism>
<evidence type="ECO:0000256" key="3">
    <source>
        <dbReference type="SAM" id="SignalP"/>
    </source>
</evidence>
<evidence type="ECO:0000313" key="6">
    <source>
        <dbReference type="Proteomes" id="UP000068026"/>
    </source>
</evidence>
<feature type="compositionally biased region" description="Low complexity" evidence="2">
    <location>
        <begin position="422"/>
        <end position="432"/>
    </location>
</feature>
<feature type="domain" description="SLH" evidence="4">
    <location>
        <begin position="89"/>
        <end position="143"/>
    </location>
</feature>
<feature type="domain" description="SLH" evidence="4">
    <location>
        <begin position="144"/>
        <end position="207"/>
    </location>
</feature>
<keyword evidence="6" id="KW-1185">Reference proteome</keyword>
<protein>
    <submittedName>
        <fullName evidence="5">Cellulosome-anchoring protein</fullName>
    </submittedName>
</protein>
<dbReference type="Gene3D" id="2.60.40.2700">
    <property type="match status" value="1"/>
</dbReference>
<dbReference type="EMBL" id="CP014223">
    <property type="protein sequence ID" value="AMJ40768.1"/>
    <property type="molecule type" value="Genomic_DNA"/>
</dbReference>
<dbReference type="InterPro" id="IPR003961">
    <property type="entry name" value="FN3_dom"/>
</dbReference>
<proteinExistence type="predicted"/>
<feature type="domain" description="SLH" evidence="4">
    <location>
        <begin position="25"/>
        <end position="88"/>
    </location>
</feature>
<dbReference type="InterPro" id="IPR001119">
    <property type="entry name" value="SLH_dom"/>
</dbReference>
<evidence type="ECO:0000313" key="5">
    <source>
        <dbReference type="EMBL" id="AMJ40768.1"/>
    </source>
</evidence>